<comment type="caution">
    <text evidence="2">The sequence shown here is derived from an EMBL/GenBank/DDBJ whole genome shotgun (WGS) entry which is preliminary data.</text>
</comment>
<dbReference type="InterPro" id="IPR000883">
    <property type="entry name" value="Cyt_C_Oxase_1"/>
</dbReference>
<reference evidence="4" key="2">
    <citation type="journal article" date="2019" name="Int. J. Syst. Evol. Microbiol.">
        <title>The Global Catalogue of Microorganisms (GCM) 10K type strain sequencing project: providing services to taxonomists for standard genome sequencing and annotation.</title>
        <authorList>
            <consortium name="The Broad Institute Genomics Platform"/>
            <consortium name="The Broad Institute Genome Sequencing Center for Infectious Disease"/>
            <person name="Wu L."/>
            <person name="Ma J."/>
        </authorList>
    </citation>
    <scope>NUCLEOTIDE SEQUENCE [LARGE SCALE GENOMIC DNA]</scope>
    <source>
        <strain evidence="4">NBRC 102030</strain>
    </source>
</reference>
<feature type="transmembrane region" description="Helical" evidence="1">
    <location>
        <begin position="113"/>
        <end position="137"/>
    </location>
</feature>
<dbReference type="Proteomes" id="UP001157046">
    <property type="component" value="Unassembled WGS sequence"/>
</dbReference>
<keyword evidence="1" id="KW-0812">Transmembrane</keyword>
<keyword evidence="1" id="KW-1133">Transmembrane helix</keyword>
<dbReference type="EMBL" id="BSUY01000004">
    <property type="protein sequence ID" value="GMA84663.1"/>
    <property type="molecule type" value="Genomic_DNA"/>
</dbReference>
<dbReference type="SUPFAM" id="SSF81442">
    <property type="entry name" value="Cytochrome c oxidase subunit I-like"/>
    <property type="match status" value="1"/>
</dbReference>
<feature type="transmembrane region" description="Helical" evidence="1">
    <location>
        <begin position="64"/>
        <end position="86"/>
    </location>
</feature>
<dbReference type="PANTHER" id="PTHR10422">
    <property type="entry name" value="CYTOCHROME C OXIDASE SUBUNIT 1"/>
    <property type="match status" value="1"/>
</dbReference>
<name>A0ABQ6J0S6_9GAMM</name>
<dbReference type="EMBL" id="BSUY01000001">
    <property type="protein sequence ID" value="GMA81713.1"/>
    <property type="molecule type" value="Genomic_DNA"/>
</dbReference>
<evidence type="ECO:0000313" key="3">
    <source>
        <dbReference type="EMBL" id="GMA84663.1"/>
    </source>
</evidence>
<evidence type="ECO:0000256" key="1">
    <source>
        <dbReference type="SAM" id="Phobius"/>
    </source>
</evidence>
<dbReference type="PANTHER" id="PTHR10422:SF43">
    <property type="entry name" value="NITRIC OXIDE REDUCTASE SUBUNIT B"/>
    <property type="match status" value="1"/>
</dbReference>
<accession>A0ABQ6J0S6</accession>
<reference evidence="2" key="1">
    <citation type="journal article" date="2014" name="Int. J. Syst. Evol. Microbiol.">
        <title>Complete genome of a new Firmicutes species belonging to the dominant human colonic microbiota ('Ruminococcus bicirculans') reveals two chromosomes and a selective capacity to utilize plant glucans.</title>
        <authorList>
            <consortium name="NISC Comparative Sequencing Program"/>
            <person name="Wegmann U."/>
            <person name="Louis P."/>
            <person name="Goesmann A."/>
            <person name="Henrissat B."/>
            <person name="Duncan S.H."/>
            <person name="Flint H.J."/>
        </authorList>
    </citation>
    <scope>NUCLEOTIDE SEQUENCE</scope>
    <source>
        <strain evidence="2">NBRC 102030</strain>
    </source>
</reference>
<proteinExistence type="predicted"/>
<gene>
    <name evidence="2" type="ORF">GCM10025855_12460</name>
    <name evidence="3" type="ORF">GCM10025855_41980</name>
</gene>
<dbReference type="Gene3D" id="1.20.210.10">
    <property type="entry name" value="Cytochrome c oxidase-like, subunit I domain"/>
    <property type="match status" value="1"/>
</dbReference>
<organism evidence="2 4">
    <name type="scientific">Shewanella glacialipiscicola</name>
    <dbReference type="NCBI Taxonomy" id="614069"/>
    <lineage>
        <taxon>Bacteria</taxon>
        <taxon>Pseudomonadati</taxon>
        <taxon>Pseudomonadota</taxon>
        <taxon>Gammaproteobacteria</taxon>
        <taxon>Alteromonadales</taxon>
        <taxon>Shewanellaceae</taxon>
        <taxon>Shewanella</taxon>
    </lineage>
</organism>
<sequence length="153" mass="16487">MGVLAYASPVNYYTHGSQLTAAHGHLAFFGAYAMVVMCMISYSMPVMNGRPQGNSVQAQKVERIGFWLMCIGMLGITFALTAAGIWQVALQRIPEAGKALSFMATQEVLKPFYIARLGFGLIFTAGVAAYFASFVVANKNGKQYPDANATLAE</sequence>
<reference evidence="2" key="3">
    <citation type="submission" date="2023-02" db="EMBL/GenBank/DDBJ databases">
        <authorList>
            <person name="Sun Q."/>
            <person name="Mori K."/>
        </authorList>
    </citation>
    <scope>NUCLEOTIDE SEQUENCE</scope>
    <source>
        <strain evidence="2">NBRC 102030</strain>
    </source>
</reference>
<dbReference type="Pfam" id="PF00115">
    <property type="entry name" value="COX1"/>
    <property type="match status" value="1"/>
</dbReference>
<keyword evidence="4" id="KW-1185">Reference proteome</keyword>
<protein>
    <submittedName>
        <fullName evidence="2">Uncharacterized protein</fullName>
    </submittedName>
</protein>
<feature type="transmembrane region" description="Helical" evidence="1">
    <location>
        <begin position="20"/>
        <end position="43"/>
    </location>
</feature>
<keyword evidence="1" id="KW-0472">Membrane</keyword>
<evidence type="ECO:0000313" key="2">
    <source>
        <dbReference type="EMBL" id="GMA81713.1"/>
    </source>
</evidence>
<dbReference type="InterPro" id="IPR036927">
    <property type="entry name" value="Cyt_c_oxase-like_su1_sf"/>
</dbReference>
<evidence type="ECO:0000313" key="4">
    <source>
        <dbReference type="Proteomes" id="UP001157046"/>
    </source>
</evidence>